<dbReference type="GO" id="GO:0015159">
    <property type="term" value="F:polysaccharide transmembrane transporter activity"/>
    <property type="evidence" value="ECO:0007669"/>
    <property type="project" value="InterPro"/>
</dbReference>
<accession>A0A7W8UFQ5</accession>
<comment type="caution">
    <text evidence="8">The sequence shown here is derived from an EMBL/GenBank/DDBJ whole genome shotgun (WGS) entry which is preliminary data.</text>
</comment>
<dbReference type="Proteomes" id="UP000585507">
    <property type="component" value="Unassembled WGS sequence"/>
</dbReference>
<feature type="region of interest" description="Disordered" evidence="3">
    <location>
        <begin position="414"/>
        <end position="436"/>
    </location>
</feature>
<dbReference type="Pfam" id="PF02563">
    <property type="entry name" value="Poly_export"/>
    <property type="match status" value="1"/>
</dbReference>
<proteinExistence type="predicted"/>
<dbReference type="Gene3D" id="3.10.560.10">
    <property type="entry name" value="Outer membrane lipoprotein wza domain like"/>
    <property type="match status" value="1"/>
</dbReference>
<feature type="signal peptide" evidence="4">
    <location>
        <begin position="1"/>
        <end position="33"/>
    </location>
</feature>
<evidence type="ECO:0000313" key="9">
    <source>
        <dbReference type="Proteomes" id="UP000585507"/>
    </source>
</evidence>
<feature type="coiled-coil region" evidence="2">
    <location>
        <begin position="309"/>
        <end position="358"/>
    </location>
</feature>
<evidence type="ECO:0000259" key="5">
    <source>
        <dbReference type="Pfam" id="PF02563"/>
    </source>
</evidence>
<feature type="domain" description="AprE-like long alpha-helical hairpin" evidence="7">
    <location>
        <begin position="173"/>
        <end position="354"/>
    </location>
</feature>
<evidence type="ECO:0000313" key="8">
    <source>
        <dbReference type="EMBL" id="MBB5537939.1"/>
    </source>
</evidence>
<reference evidence="8 9" key="1">
    <citation type="submission" date="2020-08" db="EMBL/GenBank/DDBJ databases">
        <title>Genomic Encyclopedia of Type Strains, Phase IV (KMG-V): Genome sequencing to study the core and pangenomes of soil and plant-associated prokaryotes.</title>
        <authorList>
            <person name="Whitman W."/>
        </authorList>
    </citation>
    <scope>NUCLEOTIDE SEQUENCE [LARGE SCALE GENOMIC DNA]</scope>
    <source>
        <strain evidence="8 9">SEMIA 4084</strain>
    </source>
</reference>
<evidence type="ECO:0000256" key="3">
    <source>
        <dbReference type="SAM" id="MobiDB-lite"/>
    </source>
</evidence>
<evidence type="ECO:0000256" key="4">
    <source>
        <dbReference type="SAM" id="SignalP"/>
    </source>
</evidence>
<dbReference type="AlphaFoldDB" id="A0A7W8UFQ5"/>
<keyword evidence="9" id="KW-1185">Reference proteome</keyword>
<protein>
    <submittedName>
        <fullName evidence="8">Polysaccharide export outer membrane protein</fullName>
    </submittedName>
</protein>
<evidence type="ECO:0000259" key="6">
    <source>
        <dbReference type="Pfam" id="PF10531"/>
    </source>
</evidence>
<dbReference type="InterPro" id="IPR058781">
    <property type="entry name" value="HH_AprE-like"/>
</dbReference>
<name>A0A7W8UFQ5_9HYPH</name>
<dbReference type="InterPro" id="IPR003715">
    <property type="entry name" value="Poly_export_N"/>
</dbReference>
<evidence type="ECO:0000256" key="2">
    <source>
        <dbReference type="SAM" id="Coils"/>
    </source>
</evidence>
<feature type="domain" description="Polysaccharide export protein N-terminal" evidence="5">
    <location>
        <begin position="37"/>
        <end position="118"/>
    </location>
</feature>
<dbReference type="InterPro" id="IPR049712">
    <property type="entry name" value="Poly_export"/>
</dbReference>
<dbReference type="Pfam" id="PF10531">
    <property type="entry name" value="SLBB"/>
    <property type="match status" value="1"/>
</dbReference>
<dbReference type="Pfam" id="PF25994">
    <property type="entry name" value="HH_AprE"/>
    <property type="match status" value="1"/>
</dbReference>
<dbReference type="PANTHER" id="PTHR33619">
    <property type="entry name" value="POLYSACCHARIDE EXPORT PROTEIN GFCE-RELATED"/>
    <property type="match status" value="1"/>
</dbReference>
<keyword evidence="2" id="KW-0175">Coiled coil</keyword>
<sequence>MNVSSRSYRGPLRAVFIAAAMSVFGGMSTAALAESSQLAPQTKIRLTIVQWMPTRGVYEKWDSIGGEFLISDAGTVSLPVIGTLPVGNIDTVALAAQISKELKAKIGLVETPHVTVEILEHQPVYVVGDVNKPGEYKFHPGLTVLQSLAMSGGEFRPSNGLLGAGDNTGYVGQLREIENSILRTRIRIARLQAEISGEKEMRFDLGSQDDQELAAAILQQEKSILAARINVVARQSKSLVELRDLLGAEIGVIEKKIDGTDEDITSIKKEVASAKSMVEKGIALPSRQADLERTLRGYHANRLDLVTAIMRARQNIAEATRNLEGLYDKQQTEVATELQSAQAALDQLQLKRDTTQKLLVNALSSGMGAGAPGGGLTLAFTVTRRIGKTVNEIAASDSTFLQPGDVVRVTRKVTASAQPSPQVTQLPDMRSEQASQ</sequence>
<feature type="compositionally biased region" description="Polar residues" evidence="3">
    <location>
        <begin position="414"/>
        <end position="425"/>
    </location>
</feature>
<dbReference type="InterPro" id="IPR019554">
    <property type="entry name" value="Soluble_ligand-bd"/>
</dbReference>
<feature type="domain" description="Soluble ligand binding" evidence="6">
    <location>
        <begin position="124"/>
        <end position="153"/>
    </location>
</feature>
<gene>
    <name evidence="8" type="ORF">GGD55_004660</name>
</gene>
<feature type="chain" id="PRO_5031138146" evidence="4">
    <location>
        <begin position="34"/>
        <end position="436"/>
    </location>
</feature>
<evidence type="ECO:0000259" key="7">
    <source>
        <dbReference type="Pfam" id="PF25994"/>
    </source>
</evidence>
<dbReference type="EMBL" id="JACHBK010000011">
    <property type="protein sequence ID" value="MBB5537939.1"/>
    <property type="molecule type" value="Genomic_DNA"/>
</dbReference>
<keyword evidence="1 4" id="KW-0732">Signal</keyword>
<evidence type="ECO:0000256" key="1">
    <source>
        <dbReference type="ARBA" id="ARBA00022729"/>
    </source>
</evidence>
<organism evidence="8 9">
    <name type="scientific">Rhizobium giardinii</name>
    <dbReference type="NCBI Taxonomy" id="56731"/>
    <lineage>
        <taxon>Bacteria</taxon>
        <taxon>Pseudomonadati</taxon>
        <taxon>Pseudomonadota</taxon>
        <taxon>Alphaproteobacteria</taxon>
        <taxon>Hyphomicrobiales</taxon>
        <taxon>Rhizobiaceae</taxon>
        <taxon>Rhizobium/Agrobacterium group</taxon>
        <taxon>Rhizobium</taxon>
    </lineage>
</organism>
<dbReference type="RefSeq" id="WP_018329789.1">
    <property type="nucleotide sequence ID" value="NZ_JACHBK010000011.1"/>
</dbReference>
<dbReference type="PANTHER" id="PTHR33619:SF3">
    <property type="entry name" value="POLYSACCHARIDE EXPORT PROTEIN GFCE-RELATED"/>
    <property type="match status" value="1"/>
</dbReference>